<dbReference type="InterPro" id="IPR016155">
    <property type="entry name" value="Mopterin_synth/thiamin_S_b"/>
</dbReference>
<dbReference type="Proteomes" id="UP000295578">
    <property type="component" value="Unassembled WGS sequence"/>
</dbReference>
<proteinExistence type="predicted"/>
<dbReference type="SUPFAM" id="SSF54285">
    <property type="entry name" value="MoaD/ThiS"/>
    <property type="match status" value="1"/>
</dbReference>
<dbReference type="InterPro" id="IPR003749">
    <property type="entry name" value="ThiS/MoaD-like"/>
</dbReference>
<keyword evidence="2" id="KW-1185">Reference proteome</keyword>
<dbReference type="AlphaFoldDB" id="A0A4R5B9J4"/>
<dbReference type="Pfam" id="PF02597">
    <property type="entry name" value="ThiS"/>
    <property type="match status" value="1"/>
</dbReference>
<dbReference type="Gene3D" id="3.10.20.30">
    <property type="match status" value="1"/>
</dbReference>
<name>A0A4R5B9J4_9ACTN</name>
<evidence type="ECO:0000313" key="2">
    <source>
        <dbReference type="Proteomes" id="UP000295578"/>
    </source>
</evidence>
<sequence length="92" mass="9526">MSSVSVRIPTILRTYTGGESEVKAEGATLRAVVADLEASYAGISARILDDAGKIRRFVNVYVGDEDVRFAEGLDTATPAGAQISIIPAVAGG</sequence>
<dbReference type="PANTHER" id="PTHR38031">
    <property type="entry name" value="SULFUR CARRIER PROTEIN SLR0821-RELATED"/>
    <property type="match status" value="1"/>
</dbReference>
<dbReference type="InterPro" id="IPR012675">
    <property type="entry name" value="Beta-grasp_dom_sf"/>
</dbReference>
<reference evidence="1 2" key="1">
    <citation type="submission" date="2019-03" db="EMBL/GenBank/DDBJ databases">
        <title>Draft genome sequences of novel Actinobacteria.</title>
        <authorList>
            <person name="Sahin N."/>
            <person name="Ay H."/>
            <person name="Saygin H."/>
        </authorList>
    </citation>
    <scope>NUCLEOTIDE SEQUENCE [LARGE SCALE GENOMIC DNA]</scope>
    <source>
        <strain evidence="1 2">DSM 45941</strain>
    </source>
</reference>
<dbReference type="OrthoDB" id="9156098at2"/>
<dbReference type="CDD" id="cd17074">
    <property type="entry name" value="Ubl_CysO_like"/>
    <property type="match status" value="1"/>
</dbReference>
<accession>A0A4R5B9J4</accession>
<evidence type="ECO:0000313" key="1">
    <source>
        <dbReference type="EMBL" id="TDD80384.1"/>
    </source>
</evidence>
<protein>
    <submittedName>
        <fullName evidence="1">MoaD/ThiS family protein</fullName>
    </submittedName>
</protein>
<dbReference type="EMBL" id="SMKY01000093">
    <property type="protein sequence ID" value="TDD80384.1"/>
    <property type="molecule type" value="Genomic_DNA"/>
</dbReference>
<dbReference type="RefSeq" id="WP_132199124.1">
    <property type="nucleotide sequence ID" value="NZ_SMKY01000093.1"/>
</dbReference>
<dbReference type="PANTHER" id="PTHR38031:SF1">
    <property type="entry name" value="SULFUR CARRIER PROTEIN CYSO"/>
    <property type="match status" value="1"/>
</dbReference>
<organism evidence="1 2">
    <name type="scientific">Actinomadura darangshiensis</name>
    <dbReference type="NCBI Taxonomy" id="705336"/>
    <lineage>
        <taxon>Bacteria</taxon>
        <taxon>Bacillati</taxon>
        <taxon>Actinomycetota</taxon>
        <taxon>Actinomycetes</taxon>
        <taxon>Streptosporangiales</taxon>
        <taxon>Thermomonosporaceae</taxon>
        <taxon>Actinomadura</taxon>
    </lineage>
</organism>
<dbReference type="InterPro" id="IPR052045">
    <property type="entry name" value="Sulfur_Carrier/Prot_Modifier"/>
</dbReference>
<gene>
    <name evidence="1" type="ORF">E1293_20875</name>
</gene>
<comment type="caution">
    <text evidence="1">The sequence shown here is derived from an EMBL/GenBank/DDBJ whole genome shotgun (WGS) entry which is preliminary data.</text>
</comment>